<gene>
    <name evidence="1" type="ORF">KT71_001381</name>
</gene>
<reference evidence="1 2" key="1">
    <citation type="journal article" date="2007" name="Proc. Natl. Acad. Sci. U.S.A.">
        <title>Characterization of a marine gammaproteobacterium capable of aerobic anoxygenic photosynthesis.</title>
        <authorList>
            <person name="Fuchs B.M."/>
            <person name="Spring S."/>
            <person name="Teeling H."/>
            <person name="Quast C."/>
            <person name="Wulf J."/>
            <person name="Schattenhofer M."/>
            <person name="Yan S."/>
            <person name="Ferriera S."/>
            <person name="Johnson J."/>
            <person name="Glockner F.O."/>
            <person name="Amann R."/>
        </authorList>
    </citation>
    <scope>NUCLEOTIDE SEQUENCE [LARGE SCALE GENOMIC DNA]</scope>
    <source>
        <strain evidence="1">KT71</strain>
    </source>
</reference>
<protein>
    <submittedName>
        <fullName evidence="1">Uncharacterized protein</fullName>
    </submittedName>
</protein>
<sequence>MASVRIEYIEEIGGLVECKRQSALMLQRELLASMADFLLTLRSLPLSLGPAIEMLETSCTMLCPAIRNSAPT</sequence>
<keyword evidence="2" id="KW-1185">Reference proteome</keyword>
<organism evidence="1 2">
    <name type="scientific">Congregibacter litoralis KT71</name>
    <dbReference type="NCBI Taxonomy" id="314285"/>
    <lineage>
        <taxon>Bacteria</taxon>
        <taxon>Pseudomonadati</taxon>
        <taxon>Pseudomonadota</taxon>
        <taxon>Gammaproteobacteria</taxon>
        <taxon>Cellvibrionales</taxon>
        <taxon>Halieaceae</taxon>
        <taxon>Congregibacter</taxon>
    </lineage>
</organism>
<dbReference type="Proteomes" id="UP000019205">
    <property type="component" value="Chromosome"/>
</dbReference>
<comment type="caution">
    <text evidence="1">The sequence shown here is derived from an EMBL/GenBank/DDBJ whole genome shotgun (WGS) entry which is preliminary data.</text>
</comment>
<reference evidence="1 2" key="2">
    <citation type="journal article" date="2009" name="PLoS ONE">
        <title>The photosynthetic apparatus and its regulation in the aerobic gammaproteobacterium Congregibacter litoralis gen. nov., sp. nov.</title>
        <authorList>
            <person name="Spring S."/>
            <person name="Lunsdorf H."/>
            <person name="Fuchs B.M."/>
            <person name="Tindall B.J."/>
        </authorList>
    </citation>
    <scope>NUCLEOTIDE SEQUENCE [LARGE SCALE GENOMIC DNA]</scope>
    <source>
        <strain evidence="1">KT71</strain>
    </source>
</reference>
<dbReference type="AlphaFoldDB" id="V7HUS0"/>
<dbReference type="STRING" id="314285.KT71_001381"/>
<accession>V7HUS0</accession>
<proteinExistence type="predicted"/>
<name>V7HUS0_9GAMM</name>
<dbReference type="HOGENOM" id="CLU_2715455_0_0_6"/>
<dbReference type="EMBL" id="AAOA02000005">
    <property type="protein sequence ID" value="ESZ89319.1"/>
    <property type="molecule type" value="Genomic_DNA"/>
</dbReference>
<evidence type="ECO:0000313" key="1">
    <source>
        <dbReference type="EMBL" id="ESZ89319.1"/>
    </source>
</evidence>
<evidence type="ECO:0000313" key="2">
    <source>
        <dbReference type="Proteomes" id="UP000019205"/>
    </source>
</evidence>